<dbReference type="AlphaFoldDB" id="A0A6J4PF27"/>
<accession>A0A6J4PF27</accession>
<sequence length="294" mass="32019">MKVLLDSLGPIFGWWLGRQLLGYIYFEILWSNLMPSFHSLSFATSLVGLLALTSCNNAPTATNTSTPATTSATAAADANSTEKKDVDYMTNLSLMKGHLLVAKELLAQGKPDQAEPHIGHPVEEIYSDIEPELQERNVAEFKTTLDGLHDLVQAKPQDPKVNSELQSAMTAVDKAMQAVPAEQRESPQFALKIFNGLLDTAGSEYTAAIANGKITEAIEYQDSRGFVTYADTLYESIESKVSQKSPEAHQAIESNMAQLVKAWPSAIAPAAPVMPPEQVSKLIKTIEQNTQKVL</sequence>
<gene>
    <name evidence="1" type="ORF">AVDCRST_MAG94-6592</name>
</gene>
<organism evidence="1">
    <name type="scientific">uncultured Leptolyngbya sp</name>
    <dbReference type="NCBI Taxonomy" id="332963"/>
    <lineage>
        <taxon>Bacteria</taxon>
        <taxon>Bacillati</taxon>
        <taxon>Cyanobacteriota</taxon>
        <taxon>Cyanophyceae</taxon>
        <taxon>Leptolyngbyales</taxon>
        <taxon>Leptolyngbyaceae</taxon>
        <taxon>Leptolyngbya group</taxon>
        <taxon>Leptolyngbya</taxon>
        <taxon>environmental samples</taxon>
    </lineage>
</organism>
<evidence type="ECO:0000313" key="1">
    <source>
        <dbReference type="EMBL" id="CAA9414038.1"/>
    </source>
</evidence>
<protein>
    <submittedName>
        <fullName evidence="1">Uncharacterized protein</fullName>
    </submittedName>
</protein>
<reference evidence="1" key="1">
    <citation type="submission" date="2020-02" db="EMBL/GenBank/DDBJ databases">
        <authorList>
            <person name="Meier V. D."/>
        </authorList>
    </citation>
    <scope>NUCLEOTIDE SEQUENCE</scope>
    <source>
        <strain evidence="1">AVDCRST_MAG94</strain>
    </source>
</reference>
<name>A0A6J4PF27_9CYAN</name>
<dbReference type="EMBL" id="CADCTY010002266">
    <property type="protein sequence ID" value="CAA9414038.1"/>
    <property type="molecule type" value="Genomic_DNA"/>
</dbReference>
<proteinExistence type="predicted"/>